<dbReference type="InterPro" id="IPR012338">
    <property type="entry name" value="Beta-lactam/transpept-like"/>
</dbReference>
<dbReference type="SUPFAM" id="SSF56601">
    <property type="entry name" value="beta-lactamase/transpeptidase-like"/>
    <property type="match status" value="1"/>
</dbReference>
<dbReference type="HOGENOM" id="CLU_030169_1_2_10"/>
<dbReference type="EMBL" id="CM001403">
    <property type="protein sequence ID" value="EHQ26083.1"/>
    <property type="molecule type" value="Genomic_DNA"/>
</dbReference>
<feature type="domain" description="Beta-lactamase-related" evidence="2">
    <location>
        <begin position="64"/>
        <end position="357"/>
    </location>
</feature>
<dbReference type="InterPro" id="IPR050789">
    <property type="entry name" value="Diverse_Enzym_Activities"/>
</dbReference>
<proteinExistence type="predicted"/>
<dbReference type="eggNOG" id="COG1680">
    <property type="taxonomic scope" value="Bacteria"/>
</dbReference>
<feature type="signal peptide" evidence="1">
    <location>
        <begin position="1"/>
        <end position="36"/>
    </location>
</feature>
<dbReference type="Proteomes" id="UP000002774">
    <property type="component" value="Chromosome"/>
</dbReference>
<name>H1YD26_9SPHI</name>
<keyword evidence="1" id="KW-0732">Signal</keyword>
<evidence type="ECO:0000313" key="4">
    <source>
        <dbReference type="Proteomes" id="UP000002774"/>
    </source>
</evidence>
<gene>
    <name evidence="3" type="ORF">Mucpa_1936</name>
</gene>
<evidence type="ECO:0000313" key="3">
    <source>
        <dbReference type="EMBL" id="EHQ26083.1"/>
    </source>
</evidence>
<dbReference type="Gene3D" id="3.40.710.10">
    <property type="entry name" value="DD-peptidase/beta-lactamase superfamily"/>
    <property type="match status" value="1"/>
</dbReference>
<dbReference type="InterPro" id="IPR001466">
    <property type="entry name" value="Beta-lactam-related"/>
</dbReference>
<dbReference type="AlphaFoldDB" id="H1YD26"/>
<evidence type="ECO:0000256" key="1">
    <source>
        <dbReference type="SAM" id="SignalP"/>
    </source>
</evidence>
<dbReference type="STRING" id="714943.Mucpa_1936"/>
<reference evidence="3" key="1">
    <citation type="submission" date="2011-09" db="EMBL/GenBank/DDBJ databases">
        <title>The permanent draft genome of Mucilaginibacter paludis DSM 18603.</title>
        <authorList>
            <consortium name="US DOE Joint Genome Institute (JGI-PGF)"/>
            <person name="Lucas S."/>
            <person name="Han J."/>
            <person name="Lapidus A."/>
            <person name="Bruce D."/>
            <person name="Goodwin L."/>
            <person name="Pitluck S."/>
            <person name="Peters L."/>
            <person name="Kyrpides N."/>
            <person name="Mavromatis K."/>
            <person name="Ivanova N."/>
            <person name="Mikhailova N."/>
            <person name="Held B."/>
            <person name="Detter J.C."/>
            <person name="Tapia R."/>
            <person name="Han C."/>
            <person name="Land M."/>
            <person name="Hauser L."/>
            <person name="Markowitz V."/>
            <person name="Cheng J.-F."/>
            <person name="Hugenholtz P."/>
            <person name="Woyke T."/>
            <person name="Wu D."/>
            <person name="Tindall B."/>
            <person name="Brambilla E."/>
            <person name="Klenk H.-P."/>
            <person name="Eisen J.A."/>
        </authorList>
    </citation>
    <scope>NUCLEOTIDE SEQUENCE [LARGE SCALE GENOMIC DNA]</scope>
    <source>
        <strain evidence="3">DSM 18603</strain>
    </source>
</reference>
<accession>H1YD26</accession>
<dbReference type="PANTHER" id="PTHR43283:SF7">
    <property type="entry name" value="BETA-LACTAMASE-RELATED DOMAIN-CONTAINING PROTEIN"/>
    <property type="match status" value="1"/>
</dbReference>
<dbReference type="PANTHER" id="PTHR43283">
    <property type="entry name" value="BETA-LACTAMASE-RELATED"/>
    <property type="match status" value="1"/>
</dbReference>
<keyword evidence="4" id="KW-1185">Reference proteome</keyword>
<sequence>MVITVTYPAKCCLVIMKRSFLFLMIYSFAMSGTATARQQLTDTTDLMSRMTRKIVQNDYAGIHSLLIAKGGKLVYQRYFNGYLADSLHDSRSSFKSATSLLLGIAIDKGLIKSVNEKVYTFFPDDKAFAADPLKSTMTIKDLLEMRSGLDCDEWNDEKDCETAMAATDDWLKFALNLPMKHAPGKVWAYTSCCPMIVGGIISKVSGMPVMDFAKKYLFQPMGISKYRWTVDPAGQGMTGGSFYILPSDMVKLGEMVLHDGQYHGKQIIAAKWLKESTTGTIPIPDFSFVKLSRTPVAKPQQTHYGYYWYNELIKIKDDAVPVVFASGNGGQYIIIIKKLDLVVVFTQGNFGSWKAKRAFDLLAQYIIPTFQHKQQVNKGSVNKK</sequence>
<dbReference type="Pfam" id="PF00144">
    <property type="entry name" value="Beta-lactamase"/>
    <property type="match status" value="1"/>
</dbReference>
<organism evidence="3 4">
    <name type="scientific">Mucilaginibacter paludis DSM 18603</name>
    <dbReference type="NCBI Taxonomy" id="714943"/>
    <lineage>
        <taxon>Bacteria</taxon>
        <taxon>Pseudomonadati</taxon>
        <taxon>Bacteroidota</taxon>
        <taxon>Sphingobacteriia</taxon>
        <taxon>Sphingobacteriales</taxon>
        <taxon>Sphingobacteriaceae</taxon>
        <taxon>Mucilaginibacter</taxon>
    </lineage>
</organism>
<feature type="chain" id="PRO_5003557232" evidence="1">
    <location>
        <begin position="37"/>
        <end position="384"/>
    </location>
</feature>
<protein>
    <submittedName>
        <fullName evidence="3">Beta-lactamase</fullName>
    </submittedName>
</protein>
<evidence type="ECO:0000259" key="2">
    <source>
        <dbReference type="Pfam" id="PF00144"/>
    </source>
</evidence>